<accession>A0ABR1H2C3</accession>
<keyword evidence="2" id="KW-1185">Reference proteome</keyword>
<protein>
    <recommendedName>
        <fullName evidence="3">HNH nuclease domain-containing protein</fullName>
    </recommendedName>
</protein>
<evidence type="ECO:0000313" key="1">
    <source>
        <dbReference type="EMBL" id="KAK7415117.1"/>
    </source>
</evidence>
<comment type="caution">
    <text evidence="1">The sequence shown here is derived from an EMBL/GenBank/DDBJ whole genome shotgun (WGS) entry which is preliminary data.</text>
</comment>
<reference evidence="1 2" key="1">
    <citation type="journal article" date="2025" name="Microbiol. Resour. Announc.">
        <title>Draft genome sequences for Neonectria magnoliae and Neonectria punicea, canker pathogens of Liriodendron tulipifera and Acer saccharum in West Virginia.</title>
        <authorList>
            <person name="Petronek H.M."/>
            <person name="Kasson M.T."/>
            <person name="Metheny A.M."/>
            <person name="Stauder C.M."/>
            <person name="Lovett B."/>
            <person name="Lynch S.C."/>
            <person name="Garnas J.R."/>
            <person name="Kasson L.R."/>
            <person name="Stajich J.E."/>
        </authorList>
    </citation>
    <scope>NUCLEOTIDE SEQUENCE [LARGE SCALE GENOMIC DNA]</scope>
    <source>
        <strain evidence="1 2">NRRL 64653</strain>
    </source>
</reference>
<organism evidence="1 2">
    <name type="scientific">Neonectria punicea</name>
    <dbReference type="NCBI Taxonomy" id="979145"/>
    <lineage>
        <taxon>Eukaryota</taxon>
        <taxon>Fungi</taxon>
        <taxon>Dikarya</taxon>
        <taxon>Ascomycota</taxon>
        <taxon>Pezizomycotina</taxon>
        <taxon>Sordariomycetes</taxon>
        <taxon>Hypocreomycetidae</taxon>
        <taxon>Hypocreales</taxon>
        <taxon>Nectriaceae</taxon>
        <taxon>Neonectria</taxon>
    </lineage>
</organism>
<gene>
    <name evidence="1" type="ORF">QQX98_006149</name>
</gene>
<proteinExistence type="predicted"/>
<dbReference type="Proteomes" id="UP001498476">
    <property type="component" value="Unassembled WGS sequence"/>
</dbReference>
<dbReference type="EMBL" id="JAZAVJ010000089">
    <property type="protein sequence ID" value="KAK7415117.1"/>
    <property type="molecule type" value="Genomic_DNA"/>
</dbReference>
<name>A0ABR1H2C3_9HYPO</name>
<sequence>MDGSSPLPPPKQDVAEKLRKRRNALEEISSNRTFATFMLHVRRALELEAKTMFENEWDGNKLKPREPPMSWVEAKPKFENISSLTKMIAKTRLIDGRALLPEYYSVNMIELAPNGKIMIRRVSMPFSLGFTGFTLRLSTWSPENDERSTETLKQIRKTLDIVVKNGTEESKKKAREFLVELSKKRCDPGNDGQVWRYKHHVRESYTQQSGKGPGKIPGWKPVTAENSLKVLEDGVRAGKYVTVVRTWKIHVRYMWLEVRELKNHLEPATFGEPELNDEQLAIVDGLLAGGSDRARVQRERRARVLSWLNDPFCRLKLAADIAMFGDLNDLGNDGLDEGVGDLDE</sequence>
<evidence type="ECO:0008006" key="3">
    <source>
        <dbReference type="Google" id="ProtNLM"/>
    </source>
</evidence>
<evidence type="ECO:0000313" key="2">
    <source>
        <dbReference type="Proteomes" id="UP001498476"/>
    </source>
</evidence>